<dbReference type="Proteomes" id="UP001597273">
    <property type="component" value="Unassembled WGS sequence"/>
</dbReference>
<dbReference type="PRINTS" id="PR00080">
    <property type="entry name" value="SDRFAMILY"/>
</dbReference>
<dbReference type="CDD" id="cd05233">
    <property type="entry name" value="SDR_c"/>
    <property type="match status" value="1"/>
</dbReference>
<dbReference type="Pfam" id="PF13561">
    <property type="entry name" value="adh_short_C2"/>
    <property type="match status" value="1"/>
</dbReference>
<dbReference type="RefSeq" id="WP_204892174.1">
    <property type="nucleotide sequence ID" value="NZ_JBHUFW010000004.1"/>
</dbReference>
<keyword evidence="4" id="KW-1185">Reference proteome</keyword>
<gene>
    <name evidence="3" type="ORF">ACFSDB_07500</name>
</gene>
<keyword evidence="2" id="KW-0560">Oxidoreductase</keyword>
<proteinExistence type="inferred from homology"/>
<dbReference type="InterPro" id="IPR002347">
    <property type="entry name" value="SDR_fam"/>
</dbReference>
<dbReference type="SUPFAM" id="SSF51735">
    <property type="entry name" value="NAD(P)-binding Rossmann-fold domains"/>
    <property type="match status" value="1"/>
</dbReference>
<dbReference type="EMBL" id="JBHUFW010000004">
    <property type="protein sequence ID" value="MFD1862771.1"/>
    <property type="molecule type" value="Genomic_DNA"/>
</dbReference>
<dbReference type="Gene3D" id="3.40.50.720">
    <property type="entry name" value="NAD(P)-binding Rossmann-like Domain"/>
    <property type="match status" value="1"/>
</dbReference>
<dbReference type="PANTHER" id="PTHR48107">
    <property type="entry name" value="NADPH-DEPENDENT ALDEHYDE REDUCTASE-LIKE PROTEIN, CHLOROPLASTIC-RELATED"/>
    <property type="match status" value="1"/>
</dbReference>
<name>A0ABW4QGS1_9BACL</name>
<evidence type="ECO:0000256" key="1">
    <source>
        <dbReference type="ARBA" id="ARBA00006484"/>
    </source>
</evidence>
<evidence type="ECO:0000313" key="3">
    <source>
        <dbReference type="EMBL" id="MFD1862771.1"/>
    </source>
</evidence>
<organism evidence="3 4">
    <name type="scientific">Planococcus chinensis</name>
    <dbReference type="NCBI Taxonomy" id="272917"/>
    <lineage>
        <taxon>Bacteria</taxon>
        <taxon>Bacillati</taxon>
        <taxon>Bacillota</taxon>
        <taxon>Bacilli</taxon>
        <taxon>Bacillales</taxon>
        <taxon>Caryophanaceae</taxon>
        <taxon>Planococcus</taxon>
    </lineage>
</organism>
<dbReference type="InterPro" id="IPR036291">
    <property type="entry name" value="NAD(P)-bd_dom_sf"/>
</dbReference>
<reference evidence="4" key="1">
    <citation type="journal article" date="2019" name="Int. J. Syst. Evol. Microbiol.">
        <title>The Global Catalogue of Microorganisms (GCM) 10K type strain sequencing project: providing services to taxonomists for standard genome sequencing and annotation.</title>
        <authorList>
            <consortium name="The Broad Institute Genomics Platform"/>
            <consortium name="The Broad Institute Genome Sequencing Center for Infectious Disease"/>
            <person name="Wu L."/>
            <person name="Ma J."/>
        </authorList>
    </citation>
    <scope>NUCLEOTIDE SEQUENCE [LARGE SCALE GENOMIC DNA]</scope>
    <source>
        <strain evidence="4">CGMCC 1.15475</strain>
    </source>
</reference>
<dbReference type="PROSITE" id="PS00061">
    <property type="entry name" value="ADH_SHORT"/>
    <property type="match status" value="1"/>
</dbReference>
<sequence length="257" mass="27650">MTQLEGKIALVTGASRLDGIGAAVCREFAMNGCHVFFTYWGPYDERMPWGSDASEPDRLKEELLQYGVKAAGVEMDLTRFDGLDGLLEQVTQEIGPPDILVNNAAYSTNNDYMNLTAEDLDRHFKVNVGATALLSSQFAKRFKKKTGGRIINLTSGQSQGPMPGELAYATTKGAVDALTVTLAAEIAPLGITVNAVNPGPTDTGWMTPEISQSLQPMFPFGRIGKPSDAAKVIKFLASDEAGWITGQVIHSEGGFMR</sequence>
<dbReference type="PRINTS" id="PR00081">
    <property type="entry name" value="GDHRDH"/>
</dbReference>
<protein>
    <submittedName>
        <fullName evidence="3">SDR family oxidoreductase</fullName>
    </submittedName>
</protein>
<accession>A0ABW4QGS1</accession>
<evidence type="ECO:0000256" key="2">
    <source>
        <dbReference type="ARBA" id="ARBA00023002"/>
    </source>
</evidence>
<dbReference type="InterPro" id="IPR020904">
    <property type="entry name" value="Sc_DH/Rdtase_CS"/>
</dbReference>
<dbReference type="NCBIfam" id="NF009499">
    <property type="entry name" value="PRK12859.1"/>
    <property type="match status" value="1"/>
</dbReference>
<comment type="caution">
    <text evidence="3">The sequence shown here is derived from an EMBL/GenBank/DDBJ whole genome shotgun (WGS) entry which is preliminary data.</text>
</comment>
<dbReference type="PANTHER" id="PTHR48107:SF7">
    <property type="entry name" value="RE15974P"/>
    <property type="match status" value="1"/>
</dbReference>
<comment type="similarity">
    <text evidence="1">Belongs to the short-chain dehydrogenases/reductases (SDR) family.</text>
</comment>
<evidence type="ECO:0000313" key="4">
    <source>
        <dbReference type="Proteomes" id="UP001597273"/>
    </source>
</evidence>
<dbReference type="NCBIfam" id="NF009389">
    <property type="entry name" value="PRK12748.1"/>
    <property type="match status" value="1"/>
</dbReference>